<dbReference type="EMBL" id="CAJVPY010001790">
    <property type="protein sequence ID" value="CAG8536777.1"/>
    <property type="molecule type" value="Genomic_DNA"/>
</dbReference>
<accession>A0A9N9APA3</accession>
<dbReference type="Proteomes" id="UP000789405">
    <property type="component" value="Unassembled WGS sequence"/>
</dbReference>
<evidence type="ECO:0000313" key="1">
    <source>
        <dbReference type="EMBL" id="CAG8536777.1"/>
    </source>
</evidence>
<keyword evidence="2" id="KW-1185">Reference proteome</keyword>
<dbReference type="OrthoDB" id="2350349at2759"/>
<evidence type="ECO:0000313" key="2">
    <source>
        <dbReference type="Proteomes" id="UP000789405"/>
    </source>
</evidence>
<gene>
    <name evidence="1" type="ORF">DERYTH_LOCUS4612</name>
</gene>
<organism evidence="1 2">
    <name type="scientific">Dentiscutata erythropus</name>
    <dbReference type="NCBI Taxonomy" id="1348616"/>
    <lineage>
        <taxon>Eukaryota</taxon>
        <taxon>Fungi</taxon>
        <taxon>Fungi incertae sedis</taxon>
        <taxon>Mucoromycota</taxon>
        <taxon>Glomeromycotina</taxon>
        <taxon>Glomeromycetes</taxon>
        <taxon>Diversisporales</taxon>
        <taxon>Gigasporaceae</taxon>
        <taxon>Dentiscutata</taxon>
    </lineage>
</organism>
<protein>
    <submittedName>
        <fullName evidence="1">2875_t:CDS:1</fullName>
    </submittedName>
</protein>
<name>A0A9N9APA3_9GLOM</name>
<comment type="caution">
    <text evidence="1">The sequence shown here is derived from an EMBL/GenBank/DDBJ whole genome shotgun (WGS) entry which is preliminary data.</text>
</comment>
<dbReference type="AlphaFoldDB" id="A0A9N9APA3"/>
<proteinExistence type="predicted"/>
<reference evidence="1" key="1">
    <citation type="submission" date="2021-06" db="EMBL/GenBank/DDBJ databases">
        <authorList>
            <person name="Kallberg Y."/>
            <person name="Tangrot J."/>
            <person name="Rosling A."/>
        </authorList>
    </citation>
    <scope>NUCLEOTIDE SEQUENCE</scope>
    <source>
        <strain evidence="1">MA453B</strain>
    </source>
</reference>
<feature type="non-terminal residue" evidence="1">
    <location>
        <position position="164"/>
    </location>
</feature>
<sequence>MTQTSEKIVRYLRSDATPLSDDNIQDIINARNSMKRASEAMAIKYKISTRRVYQIWRDNHPPIDPREVVSQPINIGSISLLRSNDPKGLSKNVSQKNKINNETMELTQPKMSQRLKAQLPQSSTSLCAVKKRVSSIDNTSKRKSDLEKLMKDTERLAPIFPSLP</sequence>